<evidence type="ECO:0000256" key="1">
    <source>
        <dbReference type="ARBA" id="ARBA00022737"/>
    </source>
</evidence>
<evidence type="ECO:0000313" key="6">
    <source>
        <dbReference type="Proteomes" id="UP000235371"/>
    </source>
</evidence>
<dbReference type="InterPro" id="IPR001611">
    <property type="entry name" value="Leu-rich_rpt"/>
</dbReference>
<dbReference type="GeneID" id="36585802"/>
<dbReference type="PANTHER" id="PTHR22904">
    <property type="entry name" value="TPR REPEAT CONTAINING PROTEIN"/>
    <property type="match status" value="1"/>
</dbReference>
<feature type="region of interest" description="Disordered" evidence="3">
    <location>
        <begin position="1"/>
        <end position="20"/>
    </location>
</feature>
<dbReference type="InterPro" id="IPR011990">
    <property type="entry name" value="TPR-like_helical_dom_sf"/>
</dbReference>
<keyword evidence="2" id="KW-0802">TPR repeat</keyword>
<evidence type="ECO:0000256" key="2">
    <source>
        <dbReference type="ARBA" id="ARBA00022803"/>
    </source>
</evidence>
<keyword evidence="6" id="KW-1185">Reference proteome</keyword>
<dbReference type="EMBL" id="KZ613745">
    <property type="protein sequence ID" value="PMD66175.1"/>
    <property type="molecule type" value="Genomic_DNA"/>
</dbReference>
<evidence type="ECO:0000313" key="5">
    <source>
        <dbReference type="EMBL" id="PMD66175.1"/>
    </source>
</evidence>
<organism evidence="5 6">
    <name type="scientific">Hyaloscypha bicolor E</name>
    <dbReference type="NCBI Taxonomy" id="1095630"/>
    <lineage>
        <taxon>Eukaryota</taxon>
        <taxon>Fungi</taxon>
        <taxon>Dikarya</taxon>
        <taxon>Ascomycota</taxon>
        <taxon>Pezizomycotina</taxon>
        <taxon>Leotiomycetes</taxon>
        <taxon>Helotiales</taxon>
        <taxon>Hyaloscyphaceae</taxon>
        <taxon>Hyaloscypha</taxon>
        <taxon>Hyaloscypha bicolor</taxon>
    </lineage>
</organism>
<dbReference type="PROSITE" id="PS51450">
    <property type="entry name" value="LRR"/>
    <property type="match status" value="1"/>
</dbReference>
<evidence type="ECO:0000256" key="3">
    <source>
        <dbReference type="SAM" id="MobiDB-lite"/>
    </source>
</evidence>
<gene>
    <name evidence="5" type="ORF">K444DRAFT_580966</name>
</gene>
<dbReference type="PANTHER" id="PTHR22904:SF523">
    <property type="entry name" value="STRESS-INDUCED-PHOSPHOPROTEIN 1"/>
    <property type="match status" value="1"/>
</dbReference>
<dbReference type="RefSeq" id="XP_024743079.1">
    <property type="nucleotide sequence ID" value="XM_024877725.1"/>
</dbReference>
<dbReference type="SUPFAM" id="SSF48452">
    <property type="entry name" value="TPR-like"/>
    <property type="match status" value="1"/>
</dbReference>
<dbReference type="STRING" id="1095630.A0A2J6TT58"/>
<reference evidence="5 6" key="1">
    <citation type="submission" date="2016-04" db="EMBL/GenBank/DDBJ databases">
        <title>A degradative enzymes factory behind the ericoid mycorrhizal symbiosis.</title>
        <authorList>
            <consortium name="DOE Joint Genome Institute"/>
            <person name="Martino E."/>
            <person name="Morin E."/>
            <person name="Grelet G."/>
            <person name="Kuo A."/>
            <person name="Kohler A."/>
            <person name="Daghino S."/>
            <person name="Barry K."/>
            <person name="Choi C."/>
            <person name="Cichocki N."/>
            <person name="Clum A."/>
            <person name="Copeland A."/>
            <person name="Hainaut M."/>
            <person name="Haridas S."/>
            <person name="Labutti K."/>
            <person name="Lindquist E."/>
            <person name="Lipzen A."/>
            <person name="Khouja H.-R."/>
            <person name="Murat C."/>
            <person name="Ohm R."/>
            <person name="Olson A."/>
            <person name="Spatafora J."/>
            <person name="Veneault-Fourrey C."/>
            <person name="Henrissat B."/>
            <person name="Grigoriev I."/>
            <person name="Martin F."/>
            <person name="Perotto S."/>
        </authorList>
    </citation>
    <scope>NUCLEOTIDE SEQUENCE [LARGE SCALE GENOMIC DNA]</scope>
    <source>
        <strain evidence="5 6">E</strain>
    </source>
</reference>
<feature type="domain" description="F-box" evidence="4">
    <location>
        <begin position="143"/>
        <end position="190"/>
    </location>
</feature>
<evidence type="ECO:0000259" key="4">
    <source>
        <dbReference type="PROSITE" id="PS50181"/>
    </source>
</evidence>
<dbReference type="InterPro" id="IPR036047">
    <property type="entry name" value="F-box-like_dom_sf"/>
</dbReference>
<dbReference type="OrthoDB" id="629492at2759"/>
<dbReference type="SUPFAM" id="SSF52047">
    <property type="entry name" value="RNI-like"/>
    <property type="match status" value="1"/>
</dbReference>
<dbReference type="InterPro" id="IPR001810">
    <property type="entry name" value="F-box_dom"/>
</dbReference>
<dbReference type="SUPFAM" id="SSF81383">
    <property type="entry name" value="F-box domain"/>
    <property type="match status" value="1"/>
</dbReference>
<keyword evidence="1" id="KW-0677">Repeat</keyword>
<protein>
    <submittedName>
        <fullName evidence="5">RNI-like protein</fullName>
    </submittedName>
</protein>
<dbReference type="Gene3D" id="3.80.10.10">
    <property type="entry name" value="Ribonuclease Inhibitor"/>
    <property type="match status" value="2"/>
</dbReference>
<dbReference type="GO" id="GO:0051879">
    <property type="term" value="F:Hsp90 protein binding"/>
    <property type="evidence" value="ECO:0007669"/>
    <property type="project" value="TreeGrafter"/>
</dbReference>
<dbReference type="Gene3D" id="1.25.40.10">
    <property type="entry name" value="Tetratricopeptide repeat domain"/>
    <property type="match status" value="1"/>
</dbReference>
<dbReference type="Proteomes" id="UP000235371">
    <property type="component" value="Unassembled WGS sequence"/>
</dbReference>
<accession>A0A2J6TT58</accession>
<dbReference type="Gene3D" id="1.20.1280.50">
    <property type="match status" value="1"/>
</dbReference>
<dbReference type="SMART" id="SM00256">
    <property type="entry name" value="FBOX"/>
    <property type="match status" value="1"/>
</dbReference>
<name>A0A2J6TT58_9HELO</name>
<dbReference type="InterPro" id="IPR032675">
    <property type="entry name" value="LRR_dom_sf"/>
</dbReference>
<dbReference type="InParanoid" id="A0A2J6TT58"/>
<dbReference type="PROSITE" id="PS50181">
    <property type="entry name" value="FBOX"/>
    <property type="match status" value="1"/>
</dbReference>
<proteinExistence type="predicted"/>
<sequence>MNPLGMGKPEAAEEGMGPMDKGRHRYAKGDYARALVAFTQAVNYSSQHLLLNALDARAATYEKLGDLQPALRDAKKMIDEMPKLSKGYLRCGKVLRLLQKPELALKIYERGLSKVKIGADDDRTKLQLVYNQFRQAQTPEKSRDPLEYLPLELAEMVCLNLSMRDRIVCLSVTQSWKRLLESSHKLWTTLDTTNVKKTISQKSLKVHFRRSKWTLDRAILSMKAIDSQRLGFITKSCRMLKELQMHGRGMIGDSLTFALSDAKSLETLYVSQNTEMSLSTVQSALRICKSSLVTVTALRVTGPRGGFLTGRWAVMESLKTLHLESDGQSALDIHGLRDSTPNASSVTLNNWGNLPNLVDCTTWTNLEHLDLSNTQIRRLPKLPNTLKSLNLSDNALLHVGVDEEGPAELPLLETFNCEGTNISSDVLKVLTIRSIANGKLKSLLIGARLSEHRPGPAADEYPPSEELEELSLNTMQIHDARILQIIELYPKLRKLDVSGTRVTGVSVRKFVERGITSLNLDECVDVSSDAVDWARWKGVEVEFNFNRKDSRKSFWNSSFAQKFA</sequence>
<dbReference type="AlphaFoldDB" id="A0A2J6TT58"/>